<comment type="subcellular location">
    <subcellularLocation>
        <location evidence="7">Cell membrane</location>
        <topology evidence="7">Peripheral membrane protein</topology>
    </subcellularLocation>
    <subcellularLocation>
        <location evidence="7">Vacuole membrane</location>
        <topology evidence="7">Peripheral membrane protein</topology>
    </subcellularLocation>
</comment>
<evidence type="ECO:0000313" key="11">
    <source>
        <dbReference type="Proteomes" id="UP000009131"/>
    </source>
</evidence>
<keyword evidence="1 7" id="KW-1003">Cell membrane</keyword>
<keyword evidence="5 7" id="KW-0067">ATP-binding</keyword>
<comment type="caution">
    <text evidence="10">The sequence shown here is derived from an EMBL/GenBank/DDBJ whole genome shotgun (WGS) entry which is preliminary data.</text>
</comment>
<dbReference type="GO" id="GO:0007030">
    <property type="term" value="P:Golgi organization"/>
    <property type="evidence" value="ECO:0007669"/>
    <property type="project" value="TreeGrafter"/>
</dbReference>
<comment type="catalytic activity">
    <reaction evidence="7">
        <text>a 1,2-diacyl-sn-glycero-3-phospho-(1D-myo-inositol) + ATP = a 1,2-diacyl-sn-glycero-3-phospho-(1D-myo-inositol 4-phosphate) + ADP + H(+)</text>
        <dbReference type="Rhea" id="RHEA:19877"/>
        <dbReference type="ChEBI" id="CHEBI:15378"/>
        <dbReference type="ChEBI" id="CHEBI:30616"/>
        <dbReference type="ChEBI" id="CHEBI:57880"/>
        <dbReference type="ChEBI" id="CHEBI:58178"/>
        <dbReference type="ChEBI" id="CHEBI:456216"/>
        <dbReference type="EC" id="2.7.1.67"/>
    </reaction>
</comment>
<organism evidence="10 11">
    <name type="scientific">Mixia osmundae (strain CBS 9802 / IAM 14324 / JCM 22182 / KY 12970)</name>
    <dbReference type="NCBI Taxonomy" id="764103"/>
    <lineage>
        <taxon>Eukaryota</taxon>
        <taxon>Fungi</taxon>
        <taxon>Dikarya</taxon>
        <taxon>Basidiomycota</taxon>
        <taxon>Pucciniomycotina</taxon>
        <taxon>Mixiomycetes</taxon>
        <taxon>Mixiales</taxon>
        <taxon>Mixiaceae</taxon>
        <taxon>Mixia</taxon>
    </lineage>
</organism>
<feature type="region of interest" description="Disordered" evidence="8">
    <location>
        <begin position="328"/>
        <end position="360"/>
    </location>
</feature>
<dbReference type="InParanoid" id="G7DUS5"/>
<reference evidence="10 11" key="1">
    <citation type="journal article" date="2011" name="J. Gen. Appl. Microbiol.">
        <title>Draft genome sequencing of the enigmatic basidiomycete Mixia osmundae.</title>
        <authorList>
            <person name="Nishida H."/>
            <person name="Nagatsuka Y."/>
            <person name="Sugiyama J."/>
        </authorList>
    </citation>
    <scope>NUCLEOTIDE SEQUENCE [LARGE SCALE GENOMIC DNA]</scope>
    <source>
        <strain evidence="11">CBS 9802 / IAM 14324 / JCM 22182 / KY 12970</strain>
    </source>
</reference>
<dbReference type="Proteomes" id="UP000009131">
    <property type="component" value="Unassembled WGS sequence"/>
</dbReference>
<dbReference type="AlphaFoldDB" id="G7DUS5"/>
<evidence type="ECO:0000256" key="8">
    <source>
        <dbReference type="SAM" id="MobiDB-lite"/>
    </source>
</evidence>
<keyword evidence="2 7" id="KW-0808">Transferase</keyword>
<evidence type="ECO:0000256" key="1">
    <source>
        <dbReference type="ARBA" id="ARBA00022475"/>
    </source>
</evidence>
<dbReference type="HOGENOM" id="CLU_009049_0_0_1"/>
<evidence type="ECO:0000256" key="2">
    <source>
        <dbReference type="ARBA" id="ARBA00022679"/>
    </source>
</evidence>
<dbReference type="GO" id="GO:0005886">
    <property type="term" value="C:plasma membrane"/>
    <property type="evidence" value="ECO:0007669"/>
    <property type="project" value="UniProtKB-SubCell"/>
</dbReference>
<protein>
    <recommendedName>
        <fullName evidence="7">Phosphatidylinositol 4-kinase</fullName>
        <ecNumber evidence="7">2.7.1.67</ecNumber>
    </recommendedName>
</protein>
<dbReference type="Pfam" id="PF00454">
    <property type="entry name" value="PI3_PI4_kinase"/>
    <property type="match status" value="1"/>
</dbReference>
<evidence type="ECO:0000256" key="6">
    <source>
        <dbReference type="ARBA" id="ARBA00023136"/>
    </source>
</evidence>
<dbReference type="OrthoDB" id="3349449at2759"/>
<dbReference type="EMBL" id="BABT02000032">
    <property type="protein sequence ID" value="GAA94335.1"/>
    <property type="molecule type" value="Genomic_DNA"/>
</dbReference>
<comment type="similarity">
    <text evidence="7">Belongs to the PI3/PI4-kinase family.</text>
</comment>
<dbReference type="GO" id="GO:0005802">
    <property type="term" value="C:trans-Golgi network"/>
    <property type="evidence" value="ECO:0007669"/>
    <property type="project" value="TreeGrafter"/>
</dbReference>
<feature type="region of interest" description="Disordered" evidence="8">
    <location>
        <begin position="1"/>
        <end position="37"/>
    </location>
</feature>
<dbReference type="GO" id="GO:0046854">
    <property type="term" value="P:phosphatidylinositol phosphate biosynthetic process"/>
    <property type="evidence" value="ECO:0007669"/>
    <property type="project" value="UniProtKB-UniRule"/>
</dbReference>
<evidence type="ECO:0000313" key="10">
    <source>
        <dbReference type="EMBL" id="GAA94335.1"/>
    </source>
</evidence>
<sequence length="823" mass="90755">MAGAYAPLTDTDRLDKDDGGTLRETGNGRPESTHSSTLGKFAETAANKAAQATTTAVDAVSSFNSGDLDARLRTWRHRIAQKIKRKRRKALPARSRLEPVPIIASVFEPAEPDIAWQQSHEIKTLSNEPVMTQAQFNALADAVREAIAMDVQPRLNAKGSSGSYFARNLDRKTLGIFKPKDEEPYGAANPKWTKWVHRKLGGIIGFGRACLIPGLSYVTEEAASVLDRQLGTHIVPRTEVIKLSSPSFFYDWIDRNSAKGKHPKPLPLKPGSFQVFVTGYTDATVFLKEHPWPGGAAWEDTDEKSRRHPRHRLFRSCRMLCGRAGAVADDDDEEELNKQEGHRSRSPLPPSPSPDGARPFAWTPALMQQFREELEKLVILDYLMRNTDRGTDNFMLRYDPPAPSPPEDRTLKPIQEQMSAHPGMSAIRPPSQTSDGTIHLAAIDNSLAFPHEHPKGWRNYTYGWLWLPASLIGMPFSEKTRKQFLPLLSSPAWWAQMTLELRKVFSIDEDFNEKMFKKQMAVIKGQAWNVVQSLSHDDEGPLELCRRSKILVWDDEIEVSADQLTQELIAAASTPNRQPAGMSGSIDDLTARQAARPISPVTAPMSRHSIATATPRPGAGLRTQSHFTRSPPPKRPRTMERMLSGPNLSSRPIPAARRLDLAGDAFGGATGIAALEHMERLQREEQDLQNAFGFQDEQISAVAEAYGVAEERASVDSERQAILSATSPISKRISRATLVSPAQRSFFGNRARSGSTNDARVSGVQSRYAGSSGGSIDGGSEWAADGASEAGEIETGRRTVIVERLEPIVAGQSLRLACMRSLC</sequence>
<keyword evidence="6" id="KW-0472">Membrane</keyword>
<dbReference type="EC" id="2.7.1.67" evidence="7"/>
<feature type="compositionally biased region" description="Basic and acidic residues" evidence="8">
    <location>
        <begin position="10"/>
        <end position="21"/>
    </location>
</feature>
<dbReference type="STRING" id="764103.G7DUS5"/>
<dbReference type="GO" id="GO:0007032">
    <property type="term" value="P:endosome organization"/>
    <property type="evidence" value="ECO:0007669"/>
    <property type="project" value="TreeGrafter"/>
</dbReference>
<feature type="compositionally biased region" description="Polar residues" evidence="8">
    <location>
        <begin position="752"/>
        <end position="769"/>
    </location>
</feature>
<keyword evidence="4 7" id="KW-0418">Kinase</keyword>
<dbReference type="PANTHER" id="PTHR12865:SF1">
    <property type="entry name" value="PHOSPHATIDYLINOSITOL 4-KINASE TYPE 2"/>
    <property type="match status" value="1"/>
</dbReference>
<dbReference type="InterPro" id="IPR018936">
    <property type="entry name" value="PI3/4_kinase_CS"/>
</dbReference>
<feature type="domain" description="PI3K/PI4K catalytic" evidence="9">
    <location>
        <begin position="150"/>
        <end position="553"/>
    </location>
</feature>
<dbReference type="PROSITE" id="PS00916">
    <property type="entry name" value="PI3_4_KINASE_2"/>
    <property type="match status" value="1"/>
</dbReference>
<proteinExistence type="inferred from homology"/>
<evidence type="ECO:0000256" key="3">
    <source>
        <dbReference type="ARBA" id="ARBA00022741"/>
    </source>
</evidence>
<dbReference type="GO" id="GO:0004430">
    <property type="term" value="F:1-phosphatidylinositol 4-kinase activity"/>
    <property type="evidence" value="ECO:0007669"/>
    <property type="project" value="UniProtKB-UniRule"/>
</dbReference>
<accession>G7DUS5</accession>
<feature type="region of interest" description="Disordered" evidence="8">
    <location>
        <begin position="749"/>
        <end position="790"/>
    </location>
</feature>
<evidence type="ECO:0000259" key="9">
    <source>
        <dbReference type="PROSITE" id="PS50290"/>
    </source>
</evidence>
<name>G7DUS5_MIXOS</name>
<feature type="region of interest" description="Disordered" evidence="8">
    <location>
        <begin position="601"/>
        <end position="651"/>
    </location>
</feature>
<dbReference type="GO" id="GO:0005524">
    <property type="term" value="F:ATP binding"/>
    <property type="evidence" value="ECO:0007669"/>
    <property type="project" value="UniProtKB-UniRule"/>
</dbReference>
<evidence type="ECO:0000256" key="7">
    <source>
        <dbReference type="RuleBase" id="RU367084"/>
    </source>
</evidence>
<dbReference type="PANTHER" id="PTHR12865">
    <property type="entry name" value="PHOSPHATIDYLINOSITOL 4-KINASE TYPE-II"/>
    <property type="match status" value="1"/>
</dbReference>
<dbReference type="GO" id="GO:0000329">
    <property type="term" value="C:fungal-type vacuole membrane"/>
    <property type="evidence" value="ECO:0007669"/>
    <property type="project" value="TreeGrafter"/>
</dbReference>
<dbReference type="InterPro" id="IPR039756">
    <property type="entry name" value="Lsb6/PI4K2"/>
</dbReference>
<evidence type="ECO:0000256" key="5">
    <source>
        <dbReference type="ARBA" id="ARBA00022840"/>
    </source>
</evidence>
<keyword evidence="3 7" id="KW-0547">Nucleotide-binding</keyword>
<evidence type="ECO:0000256" key="4">
    <source>
        <dbReference type="ARBA" id="ARBA00022777"/>
    </source>
</evidence>
<dbReference type="InterPro" id="IPR000403">
    <property type="entry name" value="PI3/4_kinase_cat_dom"/>
</dbReference>
<dbReference type="GO" id="GO:0005768">
    <property type="term" value="C:endosome"/>
    <property type="evidence" value="ECO:0007669"/>
    <property type="project" value="UniProtKB-UniRule"/>
</dbReference>
<dbReference type="PROSITE" id="PS50290">
    <property type="entry name" value="PI3_4_KINASE_3"/>
    <property type="match status" value="1"/>
</dbReference>
<dbReference type="eggNOG" id="KOG2381">
    <property type="taxonomic scope" value="Eukaryota"/>
</dbReference>
<dbReference type="RefSeq" id="XP_014566012.1">
    <property type="nucleotide sequence ID" value="XM_014710526.1"/>
</dbReference>
<gene>
    <name evidence="10" type="primary">Mo00986</name>
    <name evidence="10" type="ORF">E5Q_00986</name>
</gene>
<dbReference type="FunCoup" id="G7DUS5">
    <property type="interactions" value="146"/>
</dbReference>
<reference evidence="10 11" key="2">
    <citation type="journal article" date="2012" name="Open Biol.">
        <title>Characteristics of nucleosomes and linker DNA regions on the genome of the basidiomycete Mixia osmundae revealed by mono- and dinucleosome mapping.</title>
        <authorList>
            <person name="Nishida H."/>
            <person name="Kondo S."/>
            <person name="Matsumoto T."/>
            <person name="Suzuki Y."/>
            <person name="Yoshikawa H."/>
            <person name="Taylor T.D."/>
            <person name="Sugiyama J."/>
        </authorList>
    </citation>
    <scope>NUCLEOTIDE SEQUENCE [LARGE SCALE GENOMIC DNA]</scope>
    <source>
        <strain evidence="11">CBS 9802 / IAM 14324 / JCM 22182 / KY 12970</strain>
    </source>
</reference>
<keyword evidence="11" id="KW-1185">Reference proteome</keyword>
<comment type="cofactor">
    <cofactor evidence="7">
        <name>Mg(2+)</name>
        <dbReference type="ChEBI" id="CHEBI:18420"/>
    </cofactor>
    <cofactor evidence="7">
        <name>Mn(2+)</name>
        <dbReference type="ChEBI" id="CHEBI:29035"/>
    </cofactor>
</comment>